<feature type="signal peptide" evidence="1">
    <location>
        <begin position="1"/>
        <end position="22"/>
    </location>
</feature>
<dbReference type="Proteomes" id="UP000000289">
    <property type="component" value="Chromosome"/>
</dbReference>
<gene>
    <name evidence="2" type="ordered locus">SBG_2381</name>
</gene>
<dbReference type="SMR" id="A0A0K0HCV3"/>
<dbReference type="GeneID" id="44983136"/>
<organism evidence="2 3">
    <name type="scientific">Salmonella bongori (strain ATCC 43975 / DSM 13772 / NCTC 12419)</name>
    <dbReference type="NCBI Taxonomy" id="218493"/>
    <lineage>
        <taxon>Bacteria</taxon>
        <taxon>Pseudomonadati</taxon>
        <taxon>Pseudomonadota</taxon>
        <taxon>Gammaproteobacteria</taxon>
        <taxon>Enterobacterales</taxon>
        <taxon>Enterobacteriaceae</taxon>
        <taxon>Salmonella</taxon>
    </lineage>
</organism>
<evidence type="ECO:0000256" key="1">
    <source>
        <dbReference type="SAM" id="SignalP"/>
    </source>
</evidence>
<dbReference type="RefSeq" id="WP_015702973.1">
    <property type="nucleotide sequence ID" value="NC_015761.1"/>
</dbReference>
<dbReference type="KEGG" id="sbg:SBG_2381"/>
<accession>A0A0K0HCV3</accession>
<dbReference type="AlphaFoldDB" id="A0A0K0HCV3"/>
<dbReference type="SUPFAM" id="SSF50203">
    <property type="entry name" value="Bacterial enterotoxins"/>
    <property type="match status" value="1"/>
</dbReference>
<dbReference type="InterPro" id="IPR008992">
    <property type="entry name" value="Enterotoxin"/>
</dbReference>
<keyword evidence="1" id="KW-0732">Signal</keyword>
<dbReference type="EMBL" id="FR877557">
    <property type="protein sequence ID" value="CCC31440.1"/>
    <property type="molecule type" value="Genomic_DNA"/>
</dbReference>
<feature type="chain" id="PRO_5005331875" evidence="1">
    <location>
        <begin position="23"/>
        <end position="142"/>
    </location>
</feature>
<dbReference type="Gene3D" id="2.40.50.110">
    <property type="match status" value="1"/>
</dbReference>
<evidence type="ECO:0000313" key="2">
    <source>
        <dbReference type="EMBL" id="CCC31440.1"/>
    </source>
</evidence>
<dbReference type="eggNOG" id="ENOG50303YX">
    <property type="taxonomic scope" value="Bacteria"/>
</dbReference>
<name>A0A0K0HCV3_SALBC</name>
<evidence type="ECO:0000313" key="3">
    <source>
        <dbReference type="Proteomes" id="UP000000289"/>
    </source>
</evidence>
<reference evidence="2 3" key="1">
    <citation type="journal article" date="2011" name="PLoS Pathog.">
        <title>Salmonella bongori provides insights into the evolution of the Salmonellae.</title>
        <authorList>
            <person name="Fookes M."/>
            <person name="Schroeder G.N."/>
            <person name="Langridge G.C."/>
            <person name="Blondel C.J."/>
            <person name="Mammina C."/>
            <person name="Connor T.R."/>
            <person name="Seth-Smith H."/>
            <person name="Vernikos G.S."/>
            <person name="Robinson K.S."/>
            <person name="Sanders M."/>
            <person name="Petty N.K."/>
            <person name="Kingsley R.A."/>
            <person name="Baumler A.J."/>
            <person name="Nuccio S.P."/>
            <person name="Contreras I."/>
            <person name="Santiviago C.A."/>
            <person name="Maskell D."/>
            <person name="Barrow P."/>
            <person name="Humphrey T."/>
            <person name="Nastasi A."/>
            <person name="Roberts M."/>
            <person name="Frankel G."/>
            <person name="Parkhill J."/>
            <person name="Dougan G."/>
            <person name="Thomson N.R."/>
        </authorList>
    </citation>
    <scope>NUCLEOTIDE SEQUENCE [LARGE SCALE GENOMIC DNA]</scope>
    <source>
        <strain evidence="3">ATCC 43975 / DSM 13772 / NCTC 12419</strain>
    </source>
</reference>
<dbReference type="NCBIfam" id="NF038397">
    <property type="entry name" value="AB5_pltB_like"/>
    <property type="match status" value="1"/>
</dbReference>
<protein>
    <submittedName>
        <fullName evidence="2">Exported protein</fullName>
    </submittedName>
</protein>
<sequence length="142" mass="16020">MKKKIFSICAFLSLIGSYDSNAAVNSWYLKDTVKYEHMRITNVFYAPYLHSPRICAFFTAQPGKQNVTGCAVADNSYYAKNNAGTSPFDEIFNTLRYFYATGEDISVYIRSNAFSDFDTSISRNEIVAIGTCNGWCFGETIR</sequence>
<proteinExistence type="predicted"/>